<proteinExistence type="predicted"/>
<gene>
    <name evidence="7" type="ORF">FQA47_016811</name>
</gene>
<dbReference type="SMART" id="SM00698">
    <property type="entry name" value="MORN"/>
    <property type="match status" value="2"/>
</dbReference>
<evidence type="ECO:0000313" key="7">
    <source>
        <dbReference type="EMBL" id="KAF6725952.1"/>
    </source>
</evidence>
<evidence type="ECO:0000256" key="5">
    <source>
        <dbReference type="ARBA" id="ARBA00023069"/>
    </source>
</evidence>
<dbReference type="Proteomes" id="UP000646548">
    <property type="component" value="Unassembled WGS sequence"/>
</dbReference>
<name>A0A834CA93_ORYME</name>
<accession>A0A834CA93</accession>
<reference evidence="7" key="1">
    <citation type="journal article" name="BMC Genomics">
        <title>Long-read sequencing and de novo genome assembly of marine medaka (Oryzias melastigma).</title>
        <authorList>
            <person name="Liang P."/>
            <person name="Saqib H.S.A."/>
            <person name="Ni X."/>
            <person name="Shen Y."/>
        </authorList>
    </citation>
    <scope>NUCLEOTIDE SEQUENCE</scope>
    <source>
        <strain evidence="7">Bigg-433</strain>
    </source>
</reference>
<organism evidence="7 8">
    <name type="scientific">Oryzias melastigma</name>
    <name type="common">Marine medaka</name>
    <dbReference type="NCBI Taxonomy" id="30732"/>
    <lineage>
        <taxon>Eukaryota</taxon>
        <taxon>Metazoa</taxon>
        <taxon>Chordata</taxon>
        <taxon>Craniata</taxon>
        <taxon>Vertebrata</taxon>
        <taxon>Euteleostomi</taxon>
        <taxon>Actinopterygii</taxon>
        <taxon>Neopterygii</taxon>
        <taxon>Teleostei</taxon>
        <taxon>Neoteleostei</taxon>
        <taxon>Acanthomorphata</taxon>
        <taxon>Ovalentaria</taxon>
        <taxon>Atherinomorphae</taxon>
        <taxon>Beloniformes</taxon>
        <taxon>Adrianichthyidae</taxon>
        <taxon>Oryziinae</taxon>
        <taxon>Oryzias</taxon>
    </lineage>
</organism>
<sequence length="274" mass="30094">MEENEVSELMQFIGRSYKGSTKNGRMDGEGEYTFPTNTKYVGEMKDGMFHGKGMLLFPNGIKYESTWENGLSKEGSFTFADGLQYQETNWDYCDGNDRRFHSERCNGIRPAGESQMTDLHPPRPIPEGCYDCADGFYDPVTRVVTSYSSGFLRNAGQSLGDSDCPASTCATKGCWEGSSAQLLGGTTDLQAEQVETEEKEGGGGVVHLKQPLPPPQRWQLHTISPRVPARATEPGGDDSEHEWIVRSCRKAWGDVGGPEKLASATVEGKSNAIR</sequence>
<keyword evidence="4" id="KW-0282">Flagellum</keyword>
<evidence type="ECO:0000256" key="2">
    <source>
        <dbReference type="ARBA" id="ARBA00016322"/>
    </source>
</evidence>
<dbReference type="PANTHER" id="PTHR46437:SF1">
    <property type="entry name" value="MORN REPEAT-CONTAINING PROTEIN 5"/>
    <property type="match status" value="1"/>
</dbReference>
<dbReference type="Gene3D" id="2.20.110.10">
    <property type="entry name" value="Histone H3 K4-specific methyltransferase SET7/9 N-terminal domain"/>
    <property type="match status" value="1"/>
</dbReference>
<keyword evidence="3" id="KW-0677">Repeat</keyword>
<dbReference type="InterPro" id="IPR003409">
    <property type="entry name" value="MORN"/>
</dbReference>
<evidence type="ECO:0000256" key="3">
    <source>
        <dbReference type="ARBA" id="ARBA00022737"/>
    </source>
</evidence>
<comment type="subcellular location">
    <subcellularLocation>
        <location evidence="1">Cell projection</location>
        <location evidence="1">Cilium</location>
        <location evidence="1">Flagellum</location>
    </subcellularLocation>
</comment>
<dbReference type="SUPFAM" id="SSF82185">
    <property type="entry name" value="Histone H3 K4-specific methyltransferase SET7/9 N-terminal domain"/>
    <property type="match status" value="1"/>
</dbReference>
<protein>
    <recommendedName>
        <fullName evidence="2">MORN repeat-containing protein 5</fullName>
    </recommendedName>
</protein>
<keyword evidence="6" id="KW-0966">Cell projection</keyword>
<evidence type="ECO:0000256" key="1">
    <source>
        <dbReference type="ARBA" id="ARBA00004230"/>
    </source>
</evidence>
<dbReference type="AlphaFoldDB" id="A0A834CA93"/>
<evidence type="ECO:0000256" key="6">
    <source>
        <dbReference type="ARBA" id="ARBA00023273"/>
    </source>
</evidence>
<dbReference type="Pfam" id="PF02493">
    <property type="entry name" value="MORN"/>
    <property type="match status" value="3"/>
</dbReference>
<keyword evidence="5" id="KW-0969">Cilium</keyword>
<dbReference type="EMBL" id="WKFB01000350">
    <property type="protein sequence ID" value="KAF6725952.1"/>
    <property type="molecule type" value="Genomic_DNA"/>
</dbReference>
<dbReference type="PANTHER" id="PTHR46437">
    <property type="entry name" value="MORN REPEAT-CONTAINING PROTEIN 5"/>
    <property type="match status" value="1"/>
</dbReference>
<evidence type="ECO:0000256" key="4">
    <source>
        <dbReference type="ARBA" id="ARBA00022846"/>
    </source>
</evidence>
<dbReference type="InterPro" id="IPR042814">
    <property type="entry name" value="Morn5"/>
</dbReference>
<comment type="caution">
    <text evidence="7">The sequence shown here is derived from an EMBL/GenBank/DDBJ whole genome shotgun (WGS) entry which is preliminary data.</text>
</comment>
<dbReference type="GO" id="GO:0031514">
    <property type="term" value="C:motile cilium"/>
    <property type="evidence" value="ECO:0007669"/>
    <property type="project" value="UniProtKB-SubCell"/>
</dbReference>
<evidence type="ECO:0000313" key="8">
    <source>
        <dbReference type="Proteomes" id="UP000646548"/>
    </source>
</evidence>